<dbReference type="Pfam" id="PF00903">
    <property type="entry name" value="Glyoxalase"/>
    <property type="match status" value="1"/>
</dbReference>
<evidence type="ECO:0000313" key="3">
    <source>
        <dbReference type="Proteomes" id="UP000466586"/>
    </source>
</evidence>
<dbReference type="RefSeq" id="WP_160843146.1">
    <property type="nucleotide sequence ID" value="NZ_WVHT01000001.1"/>
</dbReference>
<dbReference type="InterPro" id="IPR029068">
    <property type="entry name" value="Glyas_Bleomycin-R_OHBP_Dase"/>
</dbReference>
<evidence type="ECO:0000259" key="1">
    <source>
        <dbReference type="PROSITE" id="PS51819"/>
    </source>
</evidence>
<dbReference type="InterPro" id="IPR052164">
    <property type="entry name" value="Anthracycline_SecMetBiosynth"/>
</dbReference>
<dbReference type="Gene3D" id="3.10.180.10">
    <property type="entry name" value="2,3-Dihydroxybiphenyl 1,2-Dioxygenase, domain 1"/>
    <property type="match status" value="1"/>
</dbReference>
<feature type="domain" description="VOC" evidence="1">
    <location>
        <begin position="13"/>
        <end position="123"/>
    </location>
</feature>
<dbReference type="AlphaFoldDB" id="A0A7K1Y7E4"/>
<dbReference type="InterPro" id="IPR037523">
    <property type="entry name" value="VOC_core"/>
</dbReference>
<accession>A0A7K1Y7E4</accession>
<comment type="caution">
    <text evidence="2">The sequence shown here is derived from an EMBL/GenBank/DDBJ whole genome shotgun (WGS) entry which is preliminary data.</text>
</comment>
<dbReference type="EMBL" id="WVHT01000001">
    <property type="protein sequence ID" value="MXV49988.1"/>
    <property type="molecule type" value="Genomic_DNA"/>
</dbReference>
<dbReference type="Proteomes" id="UP000466586">
    <property type="component" value="Unassembled WGS sequence"/>
</dbReference>
<dbReference type="PANTHER" id="PTHR33993">
    <property type="entry name" value="GLYOXALASE-RELATED"/>
    <property type="match status" value="1"/>
</dbReference>
<organism evidence="2 3">
    <name type="scientific">Hufsiella arboris</name>
    <dbReference type="NCBI Taxonomy" id="2695275"/>
    <lineage>
        <taxon>Bacteria</taxon>
        <taxon>Pseudomonadati</taxon>
        <taxon>Bacteroidota</taxon>
        <taxon>Sphingobacteriia</taxon>
        <taxon>Sphingobacteriales</taxon>
        <taxon>Sphingobacteriaceae</taxon>
        <taxon>Hufsiella</taxon>
    </lineage>
</organism>
<dbReference type="InterPro" id="IPR004360">
    <property type="entry name" value="Glyas_Fos-R_dOase_dom"/>
</dbReference>
<dbReference type="SUPFAM" id="SSF54593">
    <property type="entry name" value="Glyoxalase/Bleomycin resistance protein/Dihydroxybiphenyl dioxygenase"/>
    <property type="match status" value="1"/>
</dbReference>
<name>A0A7K1Y7E4_9SPHI</name>
<evidence type="ECO:0000313" key="2">
    <source>
        <dbReference type="EMBL" id="MXV49988.1"/>
    </source>
</evidence>
<gene>
    <name evidence="2" type="ORF">GS399_03320</name>
</gene>
<protein>
    <submittedName>
        <fullName evidence="2">VOC family protein</fullName>
    </submittedName>
</protein>
<keyword evidence="3" id="KW-1185">Reference proteome</keyword>
<reference evidence="2 3" key="1">
    <citation type="submission" date="2019-11" db="EMBL/GenBank/DDBJ databases">
        <title>Pedobacter sp. HMF7647 Genome sequencing and assembly.</title>
        <authorList>
            <person name="Kang H."/>
            <person name="Kim H."/>
            <person name="Joh K."/>
        </authorList>
    </citation>
    <scope>NUCLEOTIDE SEQUENCE [LARGE SCALE GENOMIC DNA]</scope>
    <source>
        <strain evidence="2 3">HMF7647</strain>
    </source>
</reference>
<proteinExistence type="predicted"/>
<dbReference type="PROSITE" id="PS51819">
    <property type="entry name" value="VOC"/>
    <property type="match status" value="1"/>
</dbReference>
<sequence length="123" mass="13559">MEEQTHPTFGNGKICYIVLPAKDIKASAEFYRNVFGWNIRTRSDGSTAFDDSVNEVSGTWDTGLEPIDGKSVMIYLMVDFIEVTVDLIIIHGGQIVVPVGMESPETTARFTDPAGNIIGIYQQ</sequence>